<organism evidence="1 2">
    <name type="scientific">Desulfotalea psychrophila</name>
    <dbReference type="NCBI Taxonomy" id="84980"/>
    <lineage>
        <taxon>Bacteria</taxon>
        <taxon>Pseudomonadati</taxon>
        <taxon>Thermodesulfobacteriota</taxon>
        <taxon>Desulfobulbia</taxon>
        <taxon>Desulfobulbales</taxon>
        <taxon>Desulfocapsaceae</taxon>
        <taxon>Desulfotalea</taxon>
    </lineage>
</organism>
<gene>
    <name evidence="1" type="ORF">JYU06_04355</name>
</gene>
<keyword evidence="2" id="KW-1185">Reference proteome</keyword>
<reference evidence="1 2" key="1">
    <citation type="submission" date="2021-02" db="EMBL/GenBank/DDBJ databases">
        <title>Activity-based single-cell genomes from oceanic crustal fluid captures similar information to metagenomic and metatranscriptomic surveys with orders of magnitude less sampling.</title>
        <authorList>
            <person name="D'Angelo T.S."/>
            <person name="Orcutt B.N."/>
        </authorList>
    </citation>
    <scope>NUCLEOTIDE SEQUENCE [LARGE SCALE GENOMIC DNA]</scope>
    <source>
        <strain evidence="1">AH-315-G02</strain>
    </source>
</reference>
<proteinExistence type="predicted"/>
<evidence type="ECO:0000313" key="1">
    <source>
        <dbReference type="EMBL" id="MBN4068731.1"/>
    </source>
</evidence>
<accession>A0ABS3AVD0</accession>
<evidence type="ECO:0000313" key="2">
    <source>
        <dbReference type="Proteomes" id="UP000717534"/>
    </source>
</evidence>
<sequence>MQSLNSLYFPETILPRHLRNCLLLLPDSLHLLQPVEPTKDTPEVTPADDIFMKQGICQVHTPSLPGKDQERFMRLLNEIRTRKDSFAEQLSSLTLAHLSQETNRGDHSRQAIMSSLLDRQVPADTESEEESKKAELWQARLVLALAEILDREEAELASSLADIDDSELALFQDLKGEEAGGEEGEDDSPLAELMRIKAKINQPRPGTVKRRLQAWKTLYSATTLPENFWFWMTSQEEAAELLINNYETQSGRNGVPLLLLDLPEQIYMRDTDGLENIKNFQEKAATVRRDIIEKLSSIVSKEHLNVVDPVALLPDAGILTRDWNDLIEYCFPEERFGRKKLDLQFLANISLGQLVSGKTTNKLCHSIVALYRD</sequence>
<name>A0ABS3AVD0_9BACT</name>
<protein>
    <submittedName>
        <fullName evidence="1">Uncharacterized protein</fullName>
    </submittedName>
</protein>
<dbReference type="Proteomes" id="UP000717534">
    <property type="component" value="Unassembled WGS sequence"/>
</dbReference>
<comment type="caution">
    <text evidence="1">The sequence shown here is derived from an EMBL/GenBank/DDBJ whole genome shotgun (WGS) entry which is preliminary data.</text>
</comment>
<dbReference type="EMBL" id="JAFITO010000045">
    <property type="protein sequence ID" value="MBN4068731.1"/>
    <property type="molecule type" value="Genomic_DNA"/>
</dbReference>